<dbReference type="Proteomes" id="UP001321473">
    <property type="component" value="Unassembled WGS sequence"/>
</dbReference>
<feature type="compositionally biased region" description="Basic and acidic residues" evidence="2">
    <location>
        <begin position="617"/>
        <end position="627"/>
    </location>
</feature>
<accession>A0AAQ4FE29</accession>
<evidence type="ECO:0000259" key="3">
    <source>
        <dbReference type="PROSITE" id="PS50097"/>
    </source>
</evidence>
<feature type="repeat" description="ARM" evidence="1">
    <location>
        <begin position="211"/>
        <end position="239"/>
    </location>
</feature>
<dbReference type="InterPro" id="IPR055445">
    <property type="entry name" value="ARM_ARMC5"/>
</dbReference>
<dbReference type="PANTHER" id="PTHR23312:SF8">
    <property type="entry name" value="ARMADILLO REPEAT-CONTAINING PROTEIN 5"/>
    <property type="match status" value="1"/>
</dbReference>
<dbReference type="PROSITE" id="PS50097">
    <property type="entry name" value="BTB"/>
    <property type="match status" value="1"/>
</dbReference>
<dbReference type="Gene3D" id="3.30.710.10">
    <property type="entry name" value="Potassium Channel Kv1.1, Chain A"/>
    <property type="match status" value="1"/>
</dbReference>
<feature type="compositionally biased region" description="Acidic residues" evidence="2">
    <location>
        <begin position="381"/>
        <end position="390"/>
    </location>
</feature>
<comment type="caution">
    <text evidence="4">The sequence shown here is derived from an EMBL/GenBank/DDBJ whole genome shotgun (WGS) entry which is preliminary data.</text>
</comment>
<dbReference type="InterPro" id="IPR011333">
    <property type="entry name" value="SKP1/BTB/POZ_sf"/>
</dbReference>
<feature type="region of interest" description="Disordered" evidence="2">
    <location>
        <begin position="357"/>
        <end position="431"/>
    </location>
</feature>
<dbReference type="PROSITE" id="PS50176">
    <property type="entry name" value="ARM_REPEAT"/>
    <property type="match status" value="1"/>
</dbReference>
<dbReference type="SUPFAM" id="SSF48371">
    <property type="entry name" value="ARM repeat"/>
    <property type="match status" value="1"/>
</dbReference>
<dbReference type="Gene3D" id="1.25.10.10">
    <property type="entry name" value="Leucine-rich Repeat Variant"/>
    <property type="match status" value="1"/>
</dbReference>
<sequence>MSIEGVLKDLITKVTTGSFSTSFNALIEVSKHCRKDTATVSKFCSLGGISALLRLVEKPKYSDICLSILANCCLDDKAREQVIKYDGCRSIARILSCIEKESVRNRACRGLANIGMTSRGANEVYRCKGVEHIVTFLTSPISCEGQVTALRAVRILGNSPECRDELISYKAPAAAAKFLPTESLQKPALQALASLTQSCSLECALQVKDAEGFKSLVKLLQSSDVAVLESALAALVNLSVVGDMRADLGAAQVVAALVRLLGDYKLSKPSYGTVFSTLCRYSQDCINRFRIQDSGGLPLLVQILADKSKKELWSCAVRAILQYRYHAEGLAVLWSLDLAPVLLVHIRDYTETHKKDQHAVGKSELVSKTAASPDDTNASETLEDSDDGSDSGERRETILHGSSSEKTSSARKVGVMNKEQADATTGKSTSKHGAAVQIFVANIEDAESVDQEGKNEWDASETKSTVTDYNDIVEQGALNEDAGLELSSFQVAKNTFCIHSPSYREIQSQNFEPESEGCGDGGYQSMPVSPDQVKRPLSPMLGAHSPQSTDSGLWSPCSSPRCESPVNVSSPEPFCSFSPVCSESDSDTEQPVPSCIKNMVESVCQNIPKRTEFIKRKRSSVCEDQRKPSSGTATGSDARPLHSAKRRCHRRVLSESVGPVAYKDPQEMLLDGMLKILTFFTVQKTPEHKLGATGLFDGLMCYIQQVPNPLPRAGHIVKGITSDLHSFEDIVCKGEVLKLVESMMPCGLVGCEHCRQFRDLGKHWLSNLTCTAESGYGSGVLAHCLLTSGKELQNCCCLTIPHIVHDKSILRQLLLDCSALDVLLDLLEGYSNGAKEGGLRQVVDSLATLCTSISEKPSTCVAASQSTASAGNARCCLEAFTMDVQIQVDDGSIVRGNRLRLSEANDYFKAMLDGHFIEKNQKVVMFRSAHRKPLSIVIHFLHGCDFQTCVFMSSELSVSVQLDVLGLCDLMLLPNLQKETEIRAKQNLKLESICDVYSRALELGMVGFRKAALWFVLTEKLDSERRCKCLCELVAGKHGGQVLDDISSLVRQNLHDNTAAMP</sequence>
<dbReference type="InterPro" id="IPR000225">
    <property type="entry name" value="Armadillo"/>
</dbReference>
<reference evidence="4 5" key="1">
    <citation type="journal article" date="2023" name="Arcadia Sci">
        <title>De novo assembly of a long-read Amblyomma americanum tick genome.</title>
        <authorList>
            <person name="Chou S."/>
            <person name="Poskanzer K.E."/>
            <person name="Rollins M."/>
            <person name="Thuy-Boun P.S."/>
        </authorList>
    </citation>
    <scope>NUCLEOTIDE SEQUENCE [LARGE SCALE GENOMIC DNA]</scope>
    <source>
        <strain evidence="4">F_SG_1</strain>
        <tissue evidence="4">Salivary glands</tissue>
    </source>
</reference>
<feature type="domain" description="BTB" evidence="3">
    <location>
        <begin position="882"/>
        <end position="942"/>
    </location>
</feature>
<evidence type="ECO:0000256" key="2">
    <source>
        <dbReference type="SAM" id="MobiDB-lite"/>
    </source>
</evidence>
<dbReference type="SMART" id="SM00185">
    <property type="entry name" value="ARM"/>
    <property type="match status" value="6"/>
</dbReference>
<name>A0AAQ4FE29_AMBAM</name>
<keyword evidence="5" id="KW-1185">Reference proteome</keyword>
<protein>
    <recommendedName>
        <fullName evidence="3">BTB domain-containing protein</fullName>
    </recommendedName>
</protein>
<organism evidence="4 5">
    <name type="scientific">Amblyomma americanum</name>
    <name type="common">Lone star tick</name>
    <dbReference type="NCBI Taxonomy" id="6943"/>
    <lineage>
        <taxon>Eukaryota</taxon>
        <taxon>Metazoa</taxon>
        <taxon>Ecdysozoa</taxon>
        <taxon>Arthropoda</taxon>
        <taxon>Chelicerata</taxon>
        <taxon>Arachnida</taxon>
        <taxon>Acari</taxon>
        <taxon>Parasitiformes</taxon>
        <taxon>Ixodida</taxon>
        <taxon>Ixodoidea</taxon>
        <taxon>Ixodidae</taxon>
        <taxon>Amblyomminae</taxon>
        <taxon>Amblyomma</taxon>
    </lineage>
</organism>
<dbReference type="AlphaFoldDB" id="A0AAQ4FE29"/>
<dbReference type="Pfam" id="PF00651">
    <property type="entry name" value="BTB"/>
    <property type="match status" value="1"/>
</dbReference>
<dbReference type="InterPro" id="IPR011989">
    <property type="entry name" value="ARM-like"/>
</dbReference>
<dbReference type="InterPro" id="IPR000210">
    <property type="entry name" value="BTB/POZ_dom"/>
</dbReference>
<dbReference type="Pfam" id="PF24768">
    <property type="entry name" value="ARM_ARMC5"/>
    <property type="match status" value="1"/>
</dbReference>
<evidence type="ECO:0000313" key="5">
    <source>
        <dbReference type="Proteomes" id="UP001321473"/>
    </source>
</evidence>
<dbReference type="SUPFAM" id="SSF54695">
    <property type="entry name" value="POZ domain"/>
    <property type="match status" value="1"/>
</dbReference>
<gene>
    <name evidence="4" type="ORF">V5799_008156</name>
</gene>
<dbReference type="GO" id="GO:0005829">
    <property type="term" value="C:cytosol"/>
    <property type="evidence" value="ECO:0007669"/>
    <property type="project" value="TreeGrafter"/>
</dbReference>
<dbReference type="GO" id="GO:0009653">
    <property type="term" value="P:anatomical structure morphogenesis"/>
    <property type="evidence" value="ECO:0007669"/>
    <property type="project" value="TreeGrafter"/>
</dbReference>
<feature type="region of interest" description="Disordered" evidence="2">
    <location>
        <begin position="511"/>
        <end position="530"/>
    </location>
</feature>
<feature type="region of interest" description="Disordered" evidence="2">
    <location>
        <begin position="617"/>
        <end position="647"/>
    </location>
</feature>
<evidence type="ECO:0000256" key="1">
    <source>
        <dbReference type="PROSITE-ProRule" id="PRU00259"/>
    </source>
</evidence>
<dbReference type="EMBL" id="JARKHS020003534">
    <property type="protein sequence ID" value="KAK8785479.1"/>
    <property type="molecule type" value="Genomic_DNA"/>
</dbReference>
<dbReference type="InterPro" id="IPR016024">
    <property type="entry name" value="ARM-type_fold"/>
</dbReference>
<proteinExistence type="predicted"/>
<dbReference type="PANTHER" id="PTHR23312">
    <property type="entry name" value="ARMC5 ARMADILLO REPEAT-CONTAINING -RELATED"/>
    <property type="match status" value="1"/>
</dbReference>
<evidence type="ECO:0000313" key="4">
    <source>
        <dbReference type="EMBL" id="KAK8785479.1"/>
    </source>
</evidence>